<protein>
    <submittedName>
        <fullName evidence="2">Ribosomal protein L6</fullName>
    </submittedName>
</protein>
<organism evidence="2">
    <name type="scientific">Paraurostyla sp</name>
    <dbReference type="NCBI Taxonomy" id="6014"/>
    <lineage>
        <taxon>Eukaryota</taxon>
        <taxon>Sar</taxon>
        <taxon>Alveolata</taxon>
        <taxon>Ciliophora</taxon>
        <taxon>Intramacronucleata</taxon>
        <taxon>Spirotrichea</taxon>
        <taxon>Stichotrichia</taxon>
        <taxon>Stichotrichida</taxon>
        <taxon>Amphisiellidae</taxon>
        <taxon>Paraurostyla</taxon>
    </lineage>
</organism>
<dbReference type="GO" id="GO:0006412">
    <property type="term" value="P:translation"/>
    <property type="evidence" value="ECO:0007669"/>
    <property type="project" value="InterPro"/>
</dbReference>
<reference evidence="2" key="1">
    <citation type="submission" date="2016-07" db="EMBL/GenBank/DDBJ databases">
        <title>Mitochondrial genome evolution in stichotrich ciliates.</title>
        <authorList>
            <person name="Chen X."/>
            <person name="Landweber L."/>
        </authorList>
    </citation>
    <scope>NUCLEOTIDE SEQUENCE</scope>
</reference>
<dbReference type="GO" id="GO:0019843">
    <property type="term" value="F:rRNA binding"/>
    <property type="evidence" value="ECO:0007669"/>
    <property type="project" value="InterPro"/>
</dbReference>
<sequence>MNNFFFKIKWYGKKLSNYFINKKIKNDKTNFKKKLRLKKIFLNKKNNFAYCRTLFNVPSFWNFIIIKKKKKNLILLYFYSINYFFFLPLPTKFTLVNFDKSLNNFKFSFFYENNFYKIFWKLFKIIFFSFTKVFFKKIKFKGKGYYIYKNIRNTIAFRFGYSHIKRIYIFYSFVKFLSKTSVFMFGINFFNISKASFLFKKTRPINIFTGKGIRFTKQIIYRKTGKISSYR</sequence>
<evidence type="ECO:0000256" key="1">
    <source>
        <dbReference type="SAM" id="Phobius"/>
    </source>
</evidence>
<gene>
    <name evidence="2" type="primary">rpl6</name>
</gene>
<feature type="transmembrane region" description="Helical" evidence="1">
    <location>
        <begin position="118"/>
        <end position="135"/>
    </location>
</feature>
<dbReference type="GO" id="GO:0005840">
    <property type="term" value="C:ribosome"/>
    <property type="evidence" value="ECO:0007669"/>
    <property type="project" value="UniProtKB-KW"/>
</dbReference>
<keyword evidence="2" id="KW-0689">Ribosomal protein</keyword>
<keyword evidence="2" id="KW-0496">Mitochondrion</keyword>
<dbReference type="AlphaFoldDB" id="A0A3S6JS52"/>
<keyword evidence="1" id="KW-0472">Membrane</keyword>
<proteinExistence type="predicted"/>
<dbReference type="SUPFAM" id="SSF56053">
    <property type="entry name" value="Ribosomal protein L6"/>
    <property type="match status" value="1"/>
</dbReference>
<keyword evidence="1" id="KW-0812">Transmembrane</keyword>
<dbReference type="GO" id="GO:0003735">
    <property type="term" value="F:structural constituent of ribosome"/>
    <property type="evidence" value="ECO:0007669"/>
    <property type="project" value="InterPro"/>
</dbReference>
<geneLocation type="mitochondrion" evidence="2"/>
<dbReference type="Gene3D" id="3.90.930.12">
    <property type="entry name" value="Ribosomal protein L6, alpha-beta domain"/>
    <property type="match status" value="1"/>
</dbReference>
<name>A0A3S6JS52_9STIC</name>
<keyword evidence="1" id="KW-1133">Transmembrane helix</keyword>
<keyword evidence="2" id="KW-0687">Ribonucleoprotein</keyword>
<accession>A0A3S6JS52</accession>
<feature type="transmembrane region" description="Helical" evidence="1">
    <location>
        <begin position="168"/>
        <end position="190"/>
    </location>
</feature>
<dbReference type="InterPro" id="IPR036789">
    <property type="entry name" value="Ribosomal_uL6-like_a/b-dom_sf"/>
</dbReference>
<dbReference type="EMBL" id="KX524143">
    <property type="protein sequence ID" value="ASY95708.1"/>
    <property type="molecule type" value="Genomic_DNA"/>
</dbReference>
<feature type="transmembrane region" description="Helical" evidence="1">
    <location>
        <begin position="74"/>
        <end position="98"/>
    </location>
</feature>
<evidence type="ECO:0000313" key="2">
    <source>
        <dbReference type="EMBL" id="ASY95708.1"/>
    </source>
</evidence>